<dbReference type="InterPro" id="IPR013096">
    <property type="entry name" value="Cupin_2"/>
</dbReference>
<accession>A0AAU7CSM4</accession>
<evidence type="ECO:0000256" key="1">
    <source>
        <dbReference type="ARBA" id="ARBA00022723"/>
    </source>
</evidence>
<feature type="domain" description="Cupin type-2" evidence="2">
    <location>
        <begin position="87"/>
        <end position="155"/>
    </location>
</feature>
<gene>
    <name evidence="3" type="ORF">V5E97_19510</name>
</gene>
<dbReference type="PANTHER" id="PTHR35848:SF6">
    <property type="entry name" value="CUPIN TYPE-2 DOMAIN-CONTAINING PROTEIN"/>
    <property type="match status" value="1"/>
</dbReference>
<dbReference type="PANTHER" id="PTHR35848">
    <property type="entry name" value="OXALATE-BINDING PROTEIN"/>
    <property type="match status" value="1"/>
</dbReference>
<evidence type="ECO:0000313" key="3">
    <source>
        <dbReference type="EMBL" id="XBH08141.1"/>
    </source>
</evidence>
<dbReference type="GO" id="GO:0046872">
    <property type="term" value="F:metal ion binding"/>
    <property type="evidence" value="ECO:0007669"/>
    <property type="project" value="UniProtKB-KW"/>
</dbReference>
<dbReference type="SUPFAM" id="SSF51182">
    <property type="entry name" value="RmlC-like cupins"/>
    <property type="match status" value="1"/>
</dbReference>
<organism evidence="3">
    <name type="scientific">Singulisphaera sp. Ch08</name>
    <dbReference type="NCBI Taxonomy" id="3120278"/>
    <lineage>
        <taxon>Bacteria</taxon>
        <taxon>Pseudomonadati</taxon>
        <taxon>Planctomycetota</taxon>
        <taxon>Planctomycetia</taxon>
        <taxon>Isosphaerales</taxon>
        <taxon>Isosphaeraceae</taxon>
        <taxon>Singulisphaera</taxon>
    </lineage>
</organism>
<dbReference type="InterPro" id="IPR011051">
    <property type="entry name" value="RmlC_Cupin_sf"/>
</dbReference>
<sequence length="163" mass="17681">MNTVSTNQRSKCRPETIAFSAVLLAVILGWASREYVFAQSKAAARSQTVPLDQVKMSPFSYEGKPVGQVGVYLEGDTPKSSKFVTGRFVLDPGQTPHAPHAHVEEEVMVIESGQGEIFCDGKTTKVGPGSVMFTTPNDSHGIINTGKSPLVFYFIKWASKDAK</sequence>
<dbReference type="InterPro" id="IPR014710">
    <property type="entry name" value="RmlC-like_jellyroll"/>
</dbReference>
<proteinExistence type="predicted"/>
<evidence type="ECO:0000259" key="2">
    <source>
        <dbReference type="Pfam" id="PF07883"/>
    </source>
</evidence>
<dbReference type="InterPro" id="IPR051610">
    <property type="entry name" value="GPI/OXD"/>
</dbReference>
<dbReference type="Gene3D" id="2.60.120.10">
    <property type="entry name" value="Jelly Rolls"/>
    <property type="match status" value="1"/>
</dbReference>
<dbReference type="EMBL" id="CP155447">
    <property type="protein sequence ID" value="XBH08141.1"/>
    <property type="molecule type" value="Genomic_DNA"/>
</dbReference>
<dbReference type="RefSeq" id="WP_406700979.1">
    <property type="nucleotide sequence ID" value="NZ_CP155447.1"/>
</dbReference>
<dbReference type="AlphaFoldDB" id="A0AAU7CSM4"/>
<name>A0AAU7CSM4_9BACT</name>
<protein>
    <submittedName>
        <fullName evidence="3">Cupin domain-containing protein</fullName>
    </submittedName>
</protein>
<reference evidence="3" key="1">
    <citation type="submission" date="2024-05" db="EMBL/GenBank/DDBJ databases">
        <title>Planctomycetes of the genus Singulisphaera possess chitinolytic capabilities.</title>
        <authorList>
            <person name="Ivanova A."/>
        </authorList>
    </citation>
    <scope>NUCLEOTIDE SEQUENCE</scope>
    <source>
        <strain evidence="3">Ch08T</strain>
    </source>
</reference>
<keyword evidence="1" id="KW-0479">Metal-binding</keyword>
<dbReference type="Pfam" id="PF07883">
    <property type="entry name" value="Cupin_2"/>
    <property type="match status" value="1"/>
</dbReference>